<dbReference type="CDD" id="cd08187">
    <property type="entry name" value="BDH"/>
    <property type="match status" value="1"/>
</dbReference>
<evidence type="ECO:0000313" key="7">
    <source>
        <dbReference type="Proteomes" id="UP001642409"/>
    </source>
</evidence>
<dbReference type="PANTHER" id="PTHR43633:SF1">
    <property type="entry name" value="ALCOHOL DEHYDROGENASE YQHD"/>
    <property type="match status" value="1"/>
</dbReference>
<dbReference type="FunFam" id="3.40.50.1970:FF:000003">
    <property type="entry name" value="Alcohol dehydrogenase, iron-containing"/>
    <property type="match status" value="1"/>
</dbReference>
<proteinExistence type="predicted"/>
<feature type="domain" description="Alcohol dehydrogenase iron-type/glycerol dehydrogenase GldA" evidence="2">
    <location>
        <begin position="11"/>
        <end position="185"/>
    </location>
</feature>
<dbReference type="InterPro" id="IPR056798">
    <property type="entry name" value="ADH_Fe_C"/>
</dbReference>
<gene>
    <name evidence="5" type="ORF">HINF_LOCUS16008</name>
    <name evidence="6" type="ORF">HINF_LOCUS24484</name>
    <name evidence="4" type="ORF">HINF_LOCUS25718</name>
</gene>
<dbReference type="Gene3D" id="3.40.50.1970">
    <property type="match status" value="1"/>
</dbReference>
<evidence type="ECO:0000259" key="3">
    <source>
        <dbReference type="Pfam" id="PF25137"/>
    </source>
</evidence>
<dbReference type="GO" id="GO:1990002">
    <property type="term" value="F:methylglyoxal reductase (NADPH) (acetol producing) activity"/>
    <property type="evidence" value="ECO:0007669"/>
    <property type="project" value="TreeGrafter"/>
</dbReference>
<sequence>MSIQAFEWYNPTKLVVKHDSAHEIADYLSADKVKSVLLVFGQTSAKKIGVYDQVVNALKAKNITIYELPGVRANPEIKTVVEGINLCRKYAIEAVLPMGGGSTYDTAKGISVGALFPAEVKSEQIWECYEGTRPVTKALPIYGVLTISATGSEMNNGGVVQDDEQKKKFSFGSVHCFPKVSIVDPKLQAHLPWFQQANGFVDAFMHISEYLTNMEEPEDVETTYALNLSLQKSIIKAGDKLQKNTEDHVARANFIWAATCALNQLSGVAMNGGDWAVHCMEHAMGALDAKISHGAGLGVAFPAFVRANGERGLRLKTYDRMARELFGKQGWQGLIEGFQAQLKKWGHPTTLDELFGRKMGDEDRKQLLDIFMLRPGCYHYPTGMLPEDIARDSFKYM</sequence>
<dbReference type="Gene3D" id="1.20.1090.10">
    <property type="entry name" value="Dehydroquinate synthase-like - alpha domain"/>
    <property type="match status" value="1"/>
</dbReference>
<dbReference type="SUPFAM" id="SSF56796">
    <property type="entry name" value="Dehydroquinate synthase-like"/>
    <property type="match status" value="1"/>
</dbReference>
<dbReference type="EMBL" id="CAXDID020000039">
    <property type="protein sequence ID" value="CAL5999012.1"/>
    <property type="molecule type" value="Genomic_DNA"/>
</dbReference>
<dbReference type="GO" id="GO:0008106">
    <property type="term" value="F:alcohol dehydrogenase (NADP+) activity"/>
    <property type="evidence" value="ECO:0007669"/>
    <property type="project" value="TreeGrafter"/>
</dbReference>
<accession>A0AA86PIY0</accession>
<evidence type="ECO:0000259" key="2">
    <source>
        <dbReference type="Pfam" id="PF00465"/>
    </source>
</evidence>
<organism evidence="4">
    <name type="scientific">Hexamita inflata</name>
    <dbReference type="NCBI Taxonomy" id="28002"/>
    <lineage>
        <taxon>Eukaryota</taxon>
        <taxon>Metamonada</taxon>
        <taxon>Diplomonadida</taxon>
        <taxon>Hexamitidae</taxon>
        <taxon>Hexamitinae</taxon>
        <taxon>Hexamita</taxon>
    </lineage>
</organism>
<evidence type="ECO:0000313" key="4">
    <source>
        <dbReference type="EMBL" id="CAI9938073.1"/>
    </source>
</evidence>
<comment type="caution">
    <text evidence="4">The sequence shown here is derived from an EMBL/GenBank/DDBJ whole genome shotgun (WGS) entry which is preliminary data.</text>
</comment>
<dbReference type="InterPro" id="IPR018211">
    <property type="entry name" value="ADH_Fe_CS"/>
</dbReference>
<dbReference type="AlphaFoldDB" id="A0AA86PIY0"/>
<dbReference type="Proteomes" id="UP001642409">
    <property type="component" value="Unassembled WGS sequence"/>
</dbReference>
<evidence type="ECO:0000313" key="5">
    <source>
        <dbReference type="EMBL" id="CAL5999012.1"/>
    </source>
</evidence>
<dbReference type="InterPro" id="IPR044731">
    <property type="entry name" value="BDH-like"/>
</dbReference>
<reference evidence="4" key="1">
    <citation type="submission" date="2023-06" db="EMBL/GenBank/DDBJ databases">
        <authorList>
            <person name="Kurt Z."/>
        </authorList>
    </citation>
    <scope>NUCLEOTIDE SEQUENCE</scope>
</reference>
<name>A0AA86PIY0_9EUKA</name>
<keyword evidence="7" id="KW-1185">Reference proteome</keyword>
<dbReference type="GO" id="GO:1990362">
    <property type="term" value="F:butanol dehydrogenase (NAD+) activity"/>
    <property type="evidence" value="ECO:0007669"/>
    <property type="project" value="InterPro"/>
</dbReference>
<dbReference type="InterPro" id="IPR001670">
    <property type="entry name" value="ADH_Fe/GldA"/>
</dbReference>
<evidence type="ECO:0000256" key="1">
    <source>
        <dbReference type="ARBA" id="ARBA00023002"/>
    </source>
</evidence>
<keyword evidence="1" id="KW-0560">Oxidoreductase</keyword>
<evidence type="ECO:0000313" key="6">
    <source>
        <dbReference type="EMBL" id="CAL6014880.1"/>
    </source>
</evidence>
<dbReference type="PANTHER" id="PTHR43633">
    <property type="entry name" value="ALCOHOL DEHYDROGENASE YQHD"/>
    <property type="match status" value="1"/>
</dbReference>
<dbReference type="Pfam" id="PF25137">
    <property type="entry name" value="ADH_Fe_C"/>
    <property type="match status" value="1"/>
</dbReference>
<protein>
    <submittedName>
        <fullName evidence="4">Alcohol dehydrogenase</fullName>
    </submittedName>
    <submittedName>
        <fullName evidence="5">Alcohol_dehydrogenase</fullName>
    </submittedName>
</protein>
<reference evidence="5 7" key="2">
    <citation type="submission" date="2024-07" db="EMBL/GenBank/DDBJ databases">
        <authorList>
            <person name="Akdeniz Z."/>
        </authorList>
    </citation>
    <scope>NUCLEOTIDE SEQUENCE [LARGE SCALE GENOMIC DNA]</scope>
</reference>
<dbReference type="GO" id="GO:0046872">
    <property type="term" value="F:metal ion binding"/>
    <property type="evidence" value="ECO:0007669"/>
    <property type="project" value="InterPro"/>
</dbReference>
<dbReference type="GO" id="GO:0005829">
    <property type="term" value="C:cytosol"/>
    <property type="evidence" value="ECO:0007669"/>
    <property type="project" value="TreeGrafter"/>
</dbReference>
<dbReference type="EMBL" id="CATOUU010000653">
    <property type="protein sequence ID" value="CAI9938073.1"/>
    <property type="molecule type" value="Genomic_DNA"/>
</dbReference>
<dbReference type="Pfam" id="PF00465">
    <property type="entry name" value="Fe-ADH"/>
    <property type="match status" value="1"/>
</dbReference>
<feature type="domain" description="Fe-containing alcohol dehydrogenase-like C-terminal" evidence="3">
    <location>
        <begin position="197"/>
        <end position="354"/>
    </location>
</feature>
<dbReference type="EMBL" id="CAXDID020000071">
    <property type="protein sequence ID" value="CAL6014880.1"/>
    <property type="molecule type" value="Genomic_DNA"/>
</dbReference>
<dbReference type="PROSITE" id="PS00913">
    <property type="entry name" value="ADH_IRON_1"/>
    <property type="match status" value="1"/>
</dbReference>